<dbReference type="KEGG" id="lao:AOX59_02550"/>
<dbReference type="STRING" id="1472767.AOX59_02550"/>
<dbReference type="PANTHER" id="PTHR33376">
    <property type="match status" value="1"/>
</dbReference>
<dbReference type="Pfam" id="PF03480">
    <property type="entry name" value="DctP"/>
    <property type="match status" value="1"/>
</dbReference>
<sequence length="383" mass="43249">MLTEEEGYKNIQEVRIMRNKFLILCWLTLLMVVAVACSNDSDAKNDGEFDLRASTAFNKNHVMFGHAESWMNEVEERTDGKVHFEVFTSEELIEAGKEYDGLNSGLADLGVGMLPGYDPQRFPLTEVTLLPLTETSLDIAMEAYLNLFESDVELQDGKTFYELEWEDEGIKALPAIITPEYLMSSTEDQINSKENISNLKLRTAARTHDFYAENIGANTISMPATDMYDALSRGALDGSFLSIADWNTYGFNELLKSTLEGVSLGHYAGVTGFTQEQWDEFPENVQEIMVETNKDMLPKEIEKLKQRTKENKKSNLEQGGKFVNLDDLDPDVQKLLISGLEKTWKDWIDAMEEEGHPGLEIARLWRDLILEAGGDVPEGVKEL</sequence>
<gene>
    <name evidence="2" type="ORF">AOX59_02550</name>
</gene>
<dbReference type="AlphaFoldDB" id="A0A0U4E2S8"/>
<evidence type="ECO:0008006" key="4">
    <source>
        <dbReference type="Google" id="ProtNLM"/>
    </source>
</evidence>
<keyword evidence="1" id="KW-0732">Signal</keyword>
<dbReference type="PANTHER" id="PTHR33376:SF15">
    <property type="entry name" value="BLL6794 PROTEIN"/>
    <property type="match status" value="1"/>
</dbReference>
<dbReference type="GO" id="GO:0055085">
    <property type="term" value="P:transmembrane transport"/>
    <property type="evidence" value="ECO:0007669"/>
    <property type="project" value="InterPro"/>
</dbReference>
<proteinExistence type="predicted"/>
<dbReference type="Gene3D" id="3.40.190.170">
    <property type="entry name" value="Bacterial extracellular solute-binding protein, family 7"/>
    <property type="match status" value="1"/>
</dbReference>
<reference evidence="2 3" key="1">
    <citation type="submission" date="2016-01" db="EMBL/GenBank/DDBJ databases">
        <title>Complete genome sequence of strain Lentibacillus amyloliquefaciens LAM0015T isolated from saline sediment.</title>
        <authorList>
            <person name="Wang J.-L."/>
            <person name="He M.-X."/>
        </authorList>
    </citation>
    <scope>NUCLEOTIDE SEQUENCE [LARGE SCALE GENOMIC DNA]</scope>
    <source>
        <strain evidence="2 3">LAM0015</strain>
    </source>
</reference>
<name>A0A0U4E2S8_9BACI</name>
<protein>
    <recommendedName>
        <fullName evidence="4">TRAP transporter</fullName>
    </recommendedName>
</protein>
<accession>A0A0U4E2S8</accession>
<dbReference type="InterPro" id="IPR038404">
    <property type="entry name" value="TRAP_DctP_sf"/>
</dbReference>
<dbReference type="EMBL" id="CP013862">
    <property type="protein sequence ID" value="ALX47580.1"/>
    <property type="molecule type" value="Genomic_DNA"/>
</dbReference>
<dbReference type="InterPro" id="IPR018389">
    <property type="entry name" value="DctP_fam"/>
</dbReference>
<organism evidence="2 3">
    <name type="scientific">Lentibacillus amyloliquefaciens</name>
    <dbReference type="NCBI Taxonomy" id="1472767"/>
    <lineage>
        <taxon>Bacteria</taxon>
        <taxon>Bacillati</taxon>
        <taxon>Bacillota</taxon>
        <taxon>Bacilli</taxon>
        <taxon>Bacillales</taxon>
        <taxon>Bacillaceae</taxon>
        <taxon>Lentibacillus</taxon>
    </lineage>
</organism>
<keyword evidence="3" id="KW-1185">Reference proteome</keyword>
<evidence type="ECO:0000256" key="1">
    <source>
        <dbReference type="ARBA" id="ARBA00022729"/>
    </source>
</evidence>
<dbReference type="OrthoDB" id="1646at2"/>
<evidence type="ECO:0000313" key="2">
    <source>
        <dbReference type="EMBL" id="ALX47580.1"/>
    </source>
</evidence>
<dbReference type="Proteomes" id="UP000050331">
    <property type="component" value="Chromosome"/>
</dbReference>
<evidence type="ECO:0000313" key="3">
    <source>
        <dbReference type="Proteomes" id="UP000050331"/>
    </source>
</evidence>